<dbReference type="SUPFAM" id="SSF46785">
    <property type="entry name" value="Winged helix' DNA-binding domain"/>
    <property type="match status" value="1"/>
</dbReference>
<feature type="domain" description="LexA repressor DNA-binding" evidence="1">
    <location>
        <begin position="71"/>
        <end position="127"/>
    </location>
</feature>
<dbReference type="Gene3D" id="1.10.10.60">
    <property type="entry name" value="Homeodomain-like"/>
    <property type="match status" value="1"/>
</dbReference>
<sequence>MTTQDGSLRSKPSAWGPVTNGNALVHRMRELYESGHSIGDIGMVVNRNPSTVYRVLVRLGVQIRGDSFPARQRVLEYIKSYLDERGFPPGVRDIATGLELSSTATVTYHLKHLEADGLIKRTPGVARSIVVLGPEVQP</sequence>
<dbReference type="Gene3D" id="1.10.10.10">
    <property type="entry name" value="Winged helix-like DNA-binding domain superfamily/Winged helix DNA-binding domain"/>
    <property type="match status" value="1"/>
</dbReference>
<dbReference type="Pfam" id="PF01726">
    <property type="entry name" value="LexA_DNA_bind"/>
    <property type="match status" value="1"/>
</dbReference>
<accession>A0A316I2N7</accession>
<dbReference type="EMBL" id="QGHB01000016">
    <property type="protein sequence ID" value="PWK81679.1"/>
    <property type="molecule type" value="Genomic_DNA"/>
</dbReference>
<name>A0A316I2N7_9PSEU</name>
<evidence type="ECO:0000259" key="1">
    <source>
        <dbReference type="Pfam" id="PF01726"/>
    </source>
</evidence>
<reference evidence="2 3" key="1">
    <citation type="submission" date="2018-05" db="EMBL/GenBank/DDBJ databases">
        <title>Genomic Encyclopedia of Type Strains, Phase IV (KMG-IV): sequencing the most valuable type-strain genomes for metagenomic binning, comparative biology and taxonomic classification.</title>
        <authorList>
            <person name="Goeker M."/>
        </authorList>
    </citation>
    <scope>NUCLEOTIDE SEQUENCE [LARGE SCALE GENOMIC DNA]</scope>
    <source>
        <strain evidence="2 3">DSM 45480</strain>
    </source>
</reference>
<dbReference type="AlphaFoldDB" id="A0A316I2N7"/>
<protein>
    <submittedName>
        <fullName evidence="2">LexA DNA binding domain-containing protein</fullName>
    </submittedName>
</protein>
<dbReference type="GO" id="GO:0006508">
    <property type="term" value="P:proteolysis"/>
    <property type="evidence" value="ECO:0007669"/>
    <property type="project" value="InterPro"/>
</dbReference>
<proteinExistence type="predicted"/>
<evidence type="ECO:0000313" key="3">
    <source>
        <dbReference type="Proteomes" id="UP000246005"/>
    </source>
</evidence>
<dbReference type="Proteomes" id="UP000246005">
    <property type="component" value="Unassembled WGS sequence"/>
</dbReference>
<dbReference type="InterPro" id="IPR036388">
    <property type="entry name" value="WH-like_DNA-bd_sf"/>
</dbReference>
<evidence type="ECO:0000313" key="2">
    <source>
        <dbReference type="EMBL" id="PWK81679.1"/>
    </source>
</evidence>
<comment type="caution">
    <text evidence="2">The sequence shown here is derived from an EMBL/GenBank/DDBJ whole genome shotgun (WGS) entry which is preliminary data.</text>
</comment>
<dbReference type="InterPro" id="IPR036390">
    <property type="entry name" value="WH_DNA-bd_sf"/>
</dbReference>
<dbReference type="GO" id="GO:0004252">
    <property type="term" value="F:serine-type endopeptidase activity"/>
    <property type="evidence" value="ECO:0007669"/>
    <property type="project" value="InterPro"/>
</dbReference>
<dbReference type="InterPro" id="IPR006199">
    <property type="entry name" value="LexA_DNA-bd_dom"/>
</dbReference>
<gene>
    <name evidence="2" type="ORF">C8D88_11690</name>
</gene>
<organism evidence="2 3">
    <name type="scientific">Lentzea atacamensis</name>
    <dbReference type="NCBI Taxonomy" id="531938"/>
    <lineage>
        <taxon>Bacteria</taxon>
        <taxon>Bacillati</taxon>
        <taxon>Actinomycetota</taxon>
        <taxon>Actinomycetes</taxon>
        <taxon>Pseudonocardiales</taxon>
        <taxon>Pseudonocardiaceae</taxon>
        <taxon>Lentzea</taxon>
    </lineage>
</organism>